<dbReference type="AlphaFoldDB" id="A0A4Z0GUH5"/>
<proteinExistence type="predicted"/>
<organism evidence="1 2">
    <name type="scientific">Sporolactobacillus shoreae</name>
    <dbReference type="NCBI Taxonomy" id="1465501"/>
    <lineage>
        <taxon>Bacteria</taxon>
        <taxon>Bacillati</taxon>
        <taxon>Bacillota</taxon>
        <taxon>Bacilli</taxon>
        <taxon>Bacillales</taxon>
        <taxon>Sporolactobacillaceae</taxon>
        <taxon>Sporolactobacillus</taxon>
    </lineage>
</organism>
<name>A0A4Z0GUH5_9BACL</name>
<dbReference type="RefSeq" id="WP_135347030.1">
    <property type="nucleotide sequence ID" value="NZ_SRJD01000001.1"/>
</dbReference>
<comment type="caution">
    <text evidence="1">The sequence shown here is derived from an EMBL/GenBank/DDBJ whole genome shotgun (WGS) entry which is preliminary data.</text>
</comment>
<dbReference type="Proteomes" id="UP000298347">
    <property type="component" value="Unassembled WGS sequence"/>
</dbReference>
<reference evidence="1 2" key="1">
    <citation type="journal article" date="2015" name="Int. J. Syst. Evol. Microbiol.">
        <title>Sporolactobacillus shoreae sp. nov. and Sporolactobacillus spathodeae sp. nov., two spore-forming lactic acid bacteria isolated from tree barks in Thailand.</title>
        <authorList>
            <person name="Thamacharoensuk T."/>
            <person name="Kitahara M."/>
            <person name="Ohkuma M."/>
            <person name="Thongchul N."/>
            <person name="Tanasupawat S."/>
        </authorList>
    </citation>
    <scope>NUCLEOTIDE SEQUENCE [LARGE SCALE GENOMIC DNA]</scope>
    <source>
        <strain evidence="1 2">BK92</strain>
    </source>
</reference>
<dbReference type="OrthoDB" id="9888583at2"/>
<accession>A0A4Z0GUH5</accession>
<keyword evidence="2" id="KW-1185">Reference proteome</keyword>
<gene>
    <name evidence="1" type="ORF">E4665_01530</name>
</gene>
<evidence type="ECO:0000313" key="1">
    <source>
        <dbReference type="EMBL" id="TGB00385.1"/>
    </source>
</evidence>
<dbReference type="EMBL" id="SRJD01000001">
    <property type="protein sequence ID" value="TGB00385.1"/>
    <property type="molecule type" value="Genomic_DNA"/>
</dbReference>
<evidence type="ECO:0000313" key="2">
    <source>
        <dbReference type="Proteomes" id="UP000298347"/>
    </source>
</evidence>
<protein>
    <submittedName>
        <fullName evidence="1">Uncharacterized protein</fullName>
    </submittedName>
</protein>
<sequence>MKHEKEKIYQKLYEVRVEIAKQFEKAGLDGKVSDYLATKYMLINETAISSYLLVEEQADVAKIIERISDVEAVSAKR</sequence>